<reference evidence="1 2" key="1">
    <citation type="submission" date="2019-06" db="EMBL/GenBank/DDBJ databases">
        <title>Taxogenomics and systematics of the genus Pantoea.</title>
        <authorList>
            <person name="Tambong J.T."/>
        </authorList>
    </citation>
    <scope>NUCLEOTIDE SEQUENCE [LARGE SCALE GENOMIC DNA]</scope>
    <source>
        <strain evidence="1 2">LMG 24200</strain>
    </source>
</reference>
<organism evidence="1 2">
    <name type="scientific">Pantoea deleyi</name>
    <dbReference type="NCBI Taxonomy" id="470932"/>
    <lineage>
        <taxon>Bacteria</taxon>
        <taxon>Pseudomonadati</taxon>
        <taxon>Pseudomonadota</taxon>
        <taxon>Gammaproteobacteria</taxon>
        <taxon>Enterobacterales</taxon>
        <taxon>Erwiniaceae</taxon>
        <taxon>Pantoea</taxon>
    </lineage>
</organism>
<keyword evidence="2" id="KW-1185">Reference proteome</keyword>
<gene>
    <name evidence="1" type="ORF">FJW01_01130</name>
</gene>
<sequence length="256" mass="27779">MTTIESFAPDAGALFSLLDAGAGPVLVNDPCGALWDEFWQAPHCRNVWQSWRLAPGQTQEGDVWDALAALRHVHAADGAAALAAALFPPATHTDLTRRLMACVMTFASDTGHFNGQSSGLGALAGLLWADDLWGAITRWSRQYPYHPALQSARALLTREGASESVLAISSRMTIFHHPHVAETFTGAPGFRLSTLRLRPAQVIFLTPDIRCMESDELTSVYGFLLHALQSMASLHNVKFSLAEPVRAEEGGARETF</sequence>
<proteinExistence type="predicted"/>
<dbReference type="RefSeq" id="WP_140916800.1">
    <property type="nucleotide sequence ID" value="NZ_CP071408.1"/>
</dbReference>
<evidence type="ECO:0000313" key="1">
    <source>
        <dbReference type="EMBL" id="TPV48922.1"/>
    </source>
</evidence>
<dbReference type="AlphaFoldDB" id="A0A506QRU2"/>
<protein>
    <submittedName>
        <fullName evidence="1">Prepilin peptidase-dependent protein</fullName>
    </submittedName>
</protein>
<dbReference type="OrthoDB" id="6548853at2"/>
<accession>A0A506QRU2</accession>
<dbReference type="Proteomes" id="UP000317747">
    <property type="component" value="Unassembled WGS sequence"/>
</dbReference>
<comment type="caution">
    <text evidence="1">The sequence shown here is derived from an EMBL/GenBank/DDBJ whole genome shotgun (WGS) entry which is preliminary data.</text>
</comment>
<name>A0A506QRU2_9GAMM</name>
<evidence type="ECO:0000313" key="2">
    <source>
        <dbReference type="Proteomes" id="UP000317747"/>
    </source>
</evidence>
<dbReference type="EMBL" id="VHJA01000017">
    <property type="protein sequence ID" value="TPV48922.1"/>
    <property type="molecule type" value="Genomic_DNA"/>
</dbReference>